<sequence length="1002" mass="113544">MEEKQKKRWKFWRFALLAAVLLTAAGAVYGYCGYKGYILLNHPSRLRYPVRGVDVSHYQGDIDWSAFERQGIEFAYIKATEGSGMVDDRFLENWDKAREAGIKAGAYHFFSFDSPAQGQFENFVRAVPAYREMLPPTVDFEFYGDKKNNPPDPAATREQLSILLDSLEARYGVKPVIYAARDTWELYLKGHFDEYPLWIRSIVTRPRIGGNKWTIWQYANRGRLEGYTGGEKFIDLNAFCGSREAWEEWSGSYSRAMDARGTLAEMDGFGLLISEDHQMVRQNGRMIVTRELSEDSYRMQRLKISSHPIPDDLGELPLQRSAWCLKMGMDLTSGLPMRVSRYPLPGGDMAYRAVDIRSGDWATAQIVWFFFGRDRIYAVEEADTTDDGKVMTISEMIRQGRVFLDGKTVLIDEENAPGMLWQETVGGDGALRPDTKKRGDGAPRPETKARENNLLWLETEARGDGGLELRIYSENGLAAGQPVNTFSCGTRDVRVWVDKDVNFDGYHDIQIMEGDTWHIYLWDPEQGQFRQELDYGPMLRPETDAGFSLDSEQERVELHYNDRNGFNGNGAALAEWRGDRLMLLRMMEFPPSPGDDPDRAFPVRVVDFPEGRELDGPFYSDEPGGGQMLFEAQWTKEEYEEKREAVEAVFYRDLPFKGDFARSLWAGDVFYDQSRIPESFRNYLKSAMEAGNEKEALLAIRESVELTPPQVKALAAENPDLDWWVREIASSPDGAAVFVEADGDGDGIGDISAEIYLGGTGGFTQFVFFKGQGDGRYRETSDYSHVKEEFAYVSWEGRPYLVRTGYDYGAKLYDGFSVYAYEDGKRAGALRLALEPEGFSVETEEVRPGYEAMAEKISAVGLSAALDTGAWPYEPKVTLGSGETEVGEGIYSSDVFNTGEPVEYDKYNWFSSNMYTRDGVASSLFAKLPPIQWSDFTGDVVMFWVEAAGDKNVICFLERDGLMDYAVSGWRYEGEQAENVFRVKWTGVRSIKEQPMQERSGV</sequence>
<dbReference type="PANTHER" id="PTHR34135:SF2">
    <property type="entry name" value="LYSOZYME"/>
    <property type="match status" value="1"/>
</dbReference>
<dbReference type="AlphaFoldDB" id="A0A1I0I4R0"/>
<dbReference type="Pfam" id="PF01183">
    <property type="entry name" value="Glyco_hydro_25"/>
    <property type="match status" value="1"/>
</dbReference>
<gene>
    <name evidence="5" type="ORF">SAMN05216313_11951</name>
</gene>
<keyword evidence="3" id="KW-0326">Glycosidase</keyword>
<keyword evidence="2" id="KW-0378">Hydrolase</keyword>
<accession>A0A1I0I4R0</accession>
<feature type="region of interest" description="Disordered" evidence="4">
    <location>
        <begin position="423"/>
        <end position="449"/>
    </location>
</feature>
<reference evidence="6" key="1">
    <citation type="submission" date="2016-10" db="EMBL/GenBank/DDBJ databases">
        <authorList>
            <person name="Varghese N."/>
            <person name="Submissions S."/>
        </authorList>
    </citation>
    <scope>NUCLEOTIDE SEQUENCE [LARGE SCALE GENOMIC DNA]</scope>
    <source>
        <strain evidence="6">NLAE-zl-G277</strain>
    </source>
</reference>
<name>A0A1I0I4R0_9FIRM</name>
<feature type="compositionally biased region" description="Basic and acidic residues" evidence="4">
    <location>
        <begin position="431"/>
        <end position="449"/>
    </location>
</feature>
<dbReference type="InterPro" id="IPR018077">
    <property type="entry name" value="Glyco_hydro_fam25_subgr"/>
</dbReference>
<dbReference type="SMART" id="SM00641">
    <property type="entry name" value="Glyco_25"/>
    <property type="match status" value="1"/>
</dbReference>
<evidence type="ECO:0000256" key="3">
    <source>
        <dbReference type="ARBA" id="ARBA00023295"/>
    </source>
</evidence>
<evidence type="ECO:0000256" key="2">
    <source>
        <dbReference type="ARBA" id="ARBA00022801"/>
    </source>
</evidence>
<dbReference type="SUPFAM" id="SSF51445">
    <property type="entry name" value="(Trans)glycosidases"/>
    <property type="match status" value="1"/>
</dbReference>
<organism evidence="5 6">
    <name type="scientific">Enterocloster lavalensis</name>
    <dbReference type="NCBI Taxonomy" id="460384"/>
    <lineage>
        <taxon>Bacteria</taxon>
        <taxon>Bacillati</taxon>
        <taxon>Bacillota</taxon>
        <taxon>Clostridia</taxon>
        <taxon>Lachnospirales</taxon>
        <taxon>Lachnospiraceae</taxon>
        <taxon>Enterocloster</taxon>
    </lineage>
</organism>
<proteinExistence type="inferred from homology"/>
<evidence type="ECO:0000313" key="6">
    <source>
        <dbReference type="Proteomes" id="UP000198508"/>
    </source>
</evidence>
<dbReference type="EMBL" id="FOIM01000019">
    <property type="protein sequence ID" value="SET91555.1"/>
    <property type="molecule type" value="Genomic_DNA"/>
</dbReference>
<dbReference type="RefSeq" id="WP_092366385.1">
    <property type="nucleotide sequence ID" value="NZ_FOIM01000019.1"/>
</dbReference>
<dbReference type="CDD" id="cd06413">
    <property type="entry name" value="GH25_muramidase_1"/>
    <property type="match status" value="1"/>
</dbReference>
<dbReference type="GO" id="GO:0003796">
    <property type="term" value="F:lysozyme activity"/>
    <property type="evidence" value="ECO:0007669"/>
    <property type="project" value="InterPro"/>
</dbReference>
<dbReference type="GO" id="GO:0016052">
    <property type="term" value="P:carbohydrate catabolic process"/>
    <property type="evidence" value="ECO:0007669"/>
    <property type="project" value="TreeGrafter"/>
</dbReference>
<dbReference type="STRING" id="460384.SAMN05216313_11951"/>
<dbReference type="PROSITE" id="PS51904">
    <property type="entry name" value="GLYCOSYL_HYDROL_F25_2"/>
    <property type="match status" value="1"/>
</dbReference>
<evidence type="ECO:0000256" key="4">
    <source>
        <dbReference type="SAM" id="MobiDB-lite"/>
    </source>
</evidence>
<comment type="similarity">
    <text evidence="1">Belongs to the glycosyl hydrolase 25 family.</text>
</comment>
<dbReference type="Proteomes" id="UP000198508">
    <property type="component" value="Unassembled WGS sequence"/>
</dbReference>
<dbReference type="Gene3D" id="3.20.20.80">
    <property type="entry name" value="Glycosidases"/>
    <property type="match status" value="1"/>
</dbReference>
<evidence type="ECO:0000313" key="5">
    <source>
        <dbReference type="EMBL" id="SET91555.1"/>
    </source>
</evidence>
<dbReference type="GO" id="GO:0016998">
    <property type="term" value="P:cell wall macromolecule catabolic process"/>
    <property type="evidence" value="ECO:0007669"/>
    <property type="project" value="InterPro"/>
</dbReference>
<dbReference type="InterPro" id="IPR017853">
    <property type="entry name" value="GH"/>
</dbReference>
<dbReference type="PANTHER" id="PTHR34135">
    <property type="entry name" value="LYSOZYME"/>
    <property type="match status" value="1"/>
</dbReference>
<evidence type="ECO:0000256" key="1">
    <source>
        <dbReference type="ARBA" id="ARBA00010646"/>
    </source>
</evidence>
<keyword evidence="6" id="KW-1185">Reference proteome</keyword>
<dbReference type="InterPro" id="IPR002053">
    <property type="entry name" value="Glyco_hydro_25"/>
</dbReference>
<dbReference type="GO" id="GO:0009253">
    <property type="term" value="P:peptidoglycan catabolic process"/>
    <property type="evidence" value="ECO:0007669"/>
    <property type="project" value="InterPro"/>
</dbReference>
<protein>
    <submittedName>
        <fullName evidence="5">Lyzozyme M1 (1,4-beta-N-acetylmuramidase), GH25 family</fullName>
    </submittedName>
</protein>